<feature type="domain" description="Methyltransferase" evidence="3">
    <location>
        <begin position="59"/>
        <end position="150"/>
    </location>
</feature>
<dbReference type="Proteomes" id="UP001500151">
    <property type="component" value="Unassembled WGS sequence"/>
</dbReference>
<dbReference type="EMBL" id="BAAASJ010000124">
    <property type="protein sequence ID" value="GAA2663162.1"/>
    <property type="molecule type" value="Genomic_DNA"/>
</dbReference>
<dbReference type="InterPro" id="IPR041698">
    <property type="entry name" value="Methyltransf_25"/>
</dbReference>
<accession>A0ABP6EDX0</accession>
<evidence type="ECO:0000259" key="3">
    <source>
        <dbReference type="Pfam" id="PF13649"/>
    </source>
</evidence>
<proteinExistence type="predicted"/>
<evidence type="ECO:0000313" key="4">
    <source>
        <dbReference type="EMBL" id="GAA2663162.1"/>
    </source>
</evidence>
<evidence type="ECO:0000256" key="2">
    <source>
        <dbReference type="SAM" id="MobiDB-lite"/>
    </source>
</evidence>
<comment type="caution">
    <text evidence="4">The sequence shown here is derived from an EMBL/GenBank/DDBJ whole genome shotgun (WGS) entry which is preliminary data.</text>
</comment>
<dbReference type="RefSeq" id="WP_344396749.1">
    <property type="nucleotide sequence ID" value="NZ_BAAASJ010000124.1"/>
</dbReference>
<sequence length="294" mass="32167">MAGEDEALVDHGLPDDALLAEQMAYYQARAPEYDRVYAEREDLRNLLAATDELPISGDVLELACGTGQWTGALAERARSVTALDAAAETLDIACARVTSPNVLFTQADVFTWHPSRRYDTVFFAFWLSHVPPSRLPAFWNTVREALAPQGKAIFIDEGPSEAWREEFLAPQSASAVVRQLDDGSRHRVVKVFHAPETLTADLATLGWSADVRLVGGSFMEYRTPDGVEDEQHPDADGAAAPRAQLPHVAVKVRGQRRRPPEDVAPRYRGGLTPPGTSVAGSVWMPWPVDAAVVQ</sequence>
<dbReference type="Gene3D" id="3.40.50.150">
    <property type="entry name" value="Vaccinia Virus protein VP39"/>
    <property type="match status" value="1"/>
</dbReference>
<dbReference type="CDD" id="cd02440">
    <property type="entry name" value="AdoMet_MTases"/>
    <property type="match status" value="1"/>
</dbReference>
<evidence type="ECO:0000256" key="1">
    <source>
        <dbReference type="ARBA" id="ARBA00022679"/>
    </source>
</evidence>
<evidence type="ECO:0000313" key="5">
    <source>
        <dbReference type="Proteomes" id="UP001500151"/>
    </source>
</evidence>
<dbReference type="PANTHER" id="PTHR43861">
    <property type="entry name" value="TRANS-ACONITATE 2-METHYLTRANSFERASE-RELATED"/>
    <property type="match status" value="1"/>
</dbReference>
<organism evidence="4 5">
    <name type="scientific">Streptomyces vastus</name>
    <dbReference type="NCBI Taxonomy" id="285451"/>
    <lineage>
        <taxon>Bacteria</taxon>
        <taxon>Bacillati</taxon>
        <taxon>Actinomycetota</taxon>
        <taxon>Actinomycetes</taxon>
        <taxon>Kitasatosporales</taxon>
        <taxon>Streptomycetaceae</taxon>
        <taxon>Streptomyces</taxon>
    </lineage>
</organism>
<feature type="compositionally biased region" description="Basic and acidic residues" evidence="2">
    <location>
        <begin position="224"/>
        <end position="235"/>
    </location>
</feature>
<reference evidence="5" key="1">
    <citation type="journal article" date="2019" name="Int. J. Syst. Evol. Microbiol.">
        <title>The Global Catalogue of Microorganisms (GCM) 10K type strain sequencing project: providing services to taxonomists for standard genome sequencing and annotation.</title>
        <authorList>
            <consortium name="The Broad Institute Genomics Platform"/>
            <consortium name="The Broad Institute Genome Sequencing Center for Infectious Disease"/>
            <person name="Wu L."/>
            <person name="Ma J."/>
        </authorList>
    </citation>
    <scope>NUCLEOTIDE SEQUENCE [LARGE SCALE GENOMIC DNA]</scope>
    <source>
        <strain evidence="5">JCM 4524</strain>
    </source>
</reference>
<dbReference type="Pfam" id="PF13649">
    <property type="entry name" value="Methyltransf_25"/>
    <property type="match status" value="1"/>
</dbReference>
<protein>
    <recommendedName>
        <fullName evidence="3">Methyltransferase domain-containing protein</fullName>
    </recommendedName>
</protein>
<gene>
    <name evidence="4" type="ORF">GCM10010307_82970</name>
</gene>
<keyword evidence="1" id="KW-0808">Transferase</keyword>
<feature type="region of interest" description="Disordered" evidence="2">
    <location>
        <begin position="224"/>
        <end position="272"/>
    </location>
</feature>
<keyword evidence="5" id="KW-1185">Reference proteome</keyword>
<name>A0ABP6EDX0_9ACTN</name>
<dbReference type="InterPro" id="IPR029063">
    <property type="entry name" value="SAM-dependent_MTases_sf"/>
</dbReference>
<dbReference type="SUPFAM" id="SSF53335">
    <property type="entry name" value="S-adenosyl-L-methionine-dependent methyltransferases"/>
    <property type="match status" value="1"/>
</dbReference>